<evidence type="ECO:0000313" key="2">
    <source>
        <dbReference type="EMBL" id="KAK8376183.1"/>
    </source>
</evidence>
<accession>A0AAW0SLE0</accession>
<reference evidence="2 3" key="1">
    <citation type="submission" date="2023-03" db="EMBL/GenBank/DDBJ databases">
        <title>High-quality genome of Scylla paramamosain provides insights in environmental adaptation.</title>
        <authorList>
            <person name="Zhang L."/>
        </authorList>
    </citation>
    <scope>NUCLEOTIDE SEQUENCE [LARGE SCALE GENOMIC DNA]</scope>
    <source>
        <strain evidence="2">LZ_2023a</strain>
        <tissue evidence="2">Muscle</tissue>
    </source>
</reference>
<feature type="region of interest" description="Disordered" evidence="1">
    <location>
        <begin position="53"/>
        <end position="73"/>
    </location>
</feature>
<evidence type="ECO:0000313" key="3">
    <source>
        <dbReference type="Proteomes" id="UP001487740"/>
    </source>
</evidence>
<gene>
    <name evidence="2" type="ORF">O3P69_008705</name>
</gene>
<dbReference type="Proteomes" id="UP001487740">
    <property type="component" value="Unassembled WGS sequence"/>
</dbReference>
<name>A0AAW0SLE0_SCYPA</name>
<feature type="compositionally biased region" description="Polar residues" evidence="1">
    <location>
        <begin position="59"/>
        <end position="73"/>
    </location>
</feature>
<organism evidence="2 3">
    <name type="scientific">Scylla paramamosain</name>
    <name type="common">Mud crab</name>
    <dbReference type="NCBI Taxonomy" id="85552"/>
    <lineage>
        <taxon>Eukaryota</taxon>
        <taxon>Metazoa</taxon>
        <taxon>Ecdysozoa</taxon>
        <taxon>Arthropoda</taxon>
        <taxon>Crustacea</taxon>
        <taxon>Multicrustacea</taxon>
        <taxon>Malacostraca</taxon>
        <taxon>Eumalacostraca</taxon>
        <taxon>Eucarida</taxon>
        <taxon>Decapoda</taxon>
        <taxon>Pleocyemata</taxon>
        <taxon>Brachyura</taxon>
        <taxon>Eubrachyura</taxon>
        <taxon>Portunoidea</taxon>
        <taxon>Portunidae</taxon>
        <taxon>Portuninae</taxon>
        <taxon>Scylla</taxon>
    </lineage>
</organism>
<sequence length="73" mass="7463">MEAGGTVHRKAGSVGGARRTVSECQTREEIQGGAECCLRHTPALLLLWAEGGAAAESPEVSTPSGNRTQAVAS</sequence>
<comment type="caution">
    <text evidence="2">The sequence shown here is derived from an EMBL/GenBank/DDBJ whole genome shotgun (WGS) entry which is preliminary data.</text>
</comment>
<dbReference type="AlphaFoldDB" id="A0AAW0SLE0"/>
<keyword evidence="3" id="KW-1185">Reference proteome</keyword>
<dbReference type="EMBL" id="JARAKH010000049">
    <property type="protein sequence ID" value="KAK8376183.1"/>
    <property type="molecule type" value="Genomic_DNA"/>
</dbReference>
<protein>
    <submittedName>
        <fullName evidence="2">Uncharacterized protein</fullName>
    </submittedName>
</protein>
<proteinExistence type="predicted"/>
<feature type="region of interest" description="Disordered" evidence="1">
    <location>
        <begin position="1"/>
        <end position="21"/>
    </location>
</feature>
<evidence type="ECO:0000256" key="1">
    <source>
        <dbReference type="SAM" id="MobiDB-lite"/>
    </source>
</evidence>